<dbReference type="Proteomes" id="UP000585474">
    <property type="component" value="Unassembled WGS sequence"/>
</dbReference>
<evidence type="ECO:0000256" key="1">
    <source>
        <dbReference type="ARBA" id="ARBA00004141"/>
    </source>
</evidence>
<keyword evidence="4" id="KW-0611">Plant defense</keyword>
<dbReference type="OrthoDB" id="1388414at2759"/>
<dbReference type="Pfam" id="PF03094">
    <property type="entry name" value="Mlo"/>
    <property type="match status" value="1"/>
</dbReference>
<keyword evidence="11" id="KW-1185">Reference proteome</keyword>
<evidence type="ECO:0000256" key="5">
    <source>
        <dbReference type="ARBA" id="ARBA00022989"/>
    </source>
</evidence>
<keyword evidence="5 9" id="KW-1133">Transmembrane helix</keyword>
<keyword evidence="6 9" id="KW-0472">Membrane</keyword>
<feature type="region of interest" description="Disordered" evidence="8">
    <location>
        <begin position="80"/>
        <end position="99"/>
    </location>
</feature>
<feature type="transmembrane region" description="Helical" evidence="9">
    <location>
        <begin position="47"/>
        <end position="65"/>
    </location>
</feature>
<protein>
    <submittedName>
        <fullName evidence="10">Seven transmembrane MLO family protein</fullName>
    </submittedName>
</protein>
<dbReference type="PANTHER" id="PTHR31942:SF52">
    <property type="entry name" value="MLO-LIKE PROTEIN 1"/>
    <property type="match status" value="1"/>
</dbReference>
<evidence type="ECO:0000256" key="8">
    <source>
        <dbReference type="SAM" id="MobiDB-lite"/>
    </source>
</evidence>
<dbReference type="EMBL" id="BJWL01000015">
    <property type="protein sequence ID" value="GFZ01797.1"/>
    <property type="molecule type" value="Genomic_DNA"/>
</dbReference>
<dbReference type="AlphaFoldDB" id="A0A7J0FTP7"/>
<evidence type="ECO:0000256" key="6">
    <source>
        <dbReference type="ARBA" id="ARBA00023136"/>
    </source>
</evidence>
<evidence type="ECO:0000256" key="2">
    <source>
        <dbReference type="ARBA" id="ARBA00006574"/>
    </source>
</evidence>
<proteinExistence type="inferred from homology"/>
<dbReference type="PANTHER" id="PTHR31942">
    <property type="entry name" value="MLO-LIKE PROTEIN 1"/>
    <property type="match status" value="1"/>
</dbReference>
<sequence>MGGGGGEEQETTLEFTPTWVVAGVCTIIVGISLAVERLLHYTGKAKLMLLGFISLLLTVFQSSIVKMCVKESVTHHLLPCKHRPSESSGEGESSSNATETMSHYQRLLAEEFTGTGYCAAKVIEFTPPLCYK</sequence>
<comment type="similarity">
    <text evidence="2">Belongs to the MLO family.</text>
</comment>
<evidence type="ECO:0000256" key="4">
    <source>
        <dbReference type="ARBA" id="ARBA00022821"/>
    </source>
</evidence>
<feature type="compositionally biased region" description="Low complexity" evidence="8">
    <location>
        <begin position="86"/>
        <end position="95"/>
    </location>
</feature>
<evidence type="ECO:0000313" key="10">
    <source>
        <dbReference type="EMBL" id="GFZ01797.1"/>
    </source>
</evidence>
<evidence type="ECO:0000256" key="9">
    <source>
        <dbReference type="SAM" id="Phobius"/>
    </source>
</evidence>
<evidence type="ECO:0000256" key="7">
    <source>
        <dbReference type="ARBA" id="ARBA00023265"/>
    </source>
</evidence>
<comment type="caution">
    <text evidence="10">The sequence shown here is derived from an EMBL/GenBank/DDBJ whole genome shotgun (WGS) entry which is preliminary data.</text>
</comment>
<accession>A0A7J0FTP7</accession>
<dbReference type="GO" id="GO:0006952">
    <property type="term" value="P:defense response"/>
    <property type="evidence" value="ECO:0007669"/>
    <property type="project" value="UniProtKB-KW"/>
</dbReference>
<feature type="transmembrane region" description="Helical" evidence="9">
    <location>
        <begin position="16"/>
        <end position="35"/>
    </location>
</feature>
<evidence type="ECO:0000313" key="11">
    <source>
        <dbReference type="Proteomes" id="UP000585474"/>
    </source>
</evidence>
<reference evidence="10 11" key="1">
    <citation type="submission" date="2019-07" db="EMBL/GenBank/DDBJ databases">
        <title>De Novo Assembly of kiwifruit Actinidia rufa.</title>
        <authorList>
            <person name="Sugita-Konishi S."/>
            <person name="Sato K."/>
            <person name="Mori E."/>
            <person name="Abe Y."/>
            <person name="Kisaki G."/>
            <person name="Hamano K."/>
            <person name="Suezawa K."/>
            <person name="Otani M."/>
            <person name="Fukuda T."/>
            <person name="Manabe T."/>
            <person name="Gomi K."/>
            <person name="Tabuchi M."/>
            <person name="Akimitsu K."/>
            <person name="Kataoka I."/>
        </authorList>
    </citation>
    <scope>NUCLEOTIDE SEQUENCE [LARGE SCALE GENOMIC DNA]</scope>
    <source>
        <strain evidence="11">cv. Fuchu</strain>
    </source>
</reference>
<name>A0A7J0FTP7_9ERIC</name>
<evidence type="ECO:0000256" key="3">
    <source>
        <dbReference type="ARBA" id="ARBA00022692"/>
    </source>
</evidence>
<gene>
    <name evidence="10" type="ORF">Acr_15g0004060</name>
</gene>
<organism evidence="10 11">
    <name type="scientific">Actinidia rufa</name>
    <dbReference type="NCBI Taxonomy" id="165716"/>
    <lineage>
        <taxon>Eukaryota</taxon>
        <taxon>Viridiplantae</taxon>
        <taxon>Streptophyta</taxon>
        <taxon>Embryophyta</taxon>
        <taxon>Tracheophyta</taxon>
        <taxon>Spermatophyta</taxon>
        <taxon>Magnoliopsida</taxon>
        <taxon>eudicotyledons</taxon>
        <taxon>Gunneridae</taxon>
        <taxon>Pentapetalae</taxon>
        <taxon>asterids</taxon>
        <taxon>Ericales</taxon>
        <taxon>Actinidiaceae</taxon>
        <taxon>Actinidia</taxon>
    </lineage>
</organism>
<keyword evidence="7" id="KW-0568">Pathogenesis-related protein</keyword>
<dbReference type="GO" id="GO:0016020">
    <property type="term" value="C:membrane"/>
    <property type="evidence" value="ECO:0007669"/>
    <property type="project" value="UniProtKB-SubCell"/>
</dbReference>
<comment type="subcellular location">
    <subcellularLocation>
        <location evidence="1">Membrane</location>
        <topology evidence="1">Multi-pass membrane protein</topology>
    </subcellularLocation>
</comment>
<keyword evidence="3 9" id="KW-0812">Transmembrane</keyword>
<dbReference type="InterPro" id="IPR004326">
    <property type="entry name" value="Mlo"/>
</dbReference>